<keyword evidence="3" id="KW-1185">Reference proteome</keyword>
<proteinExistence type="predicted"/>
<dbReference type="Proteomes" id="UP001219525">
    <property type="component" value="Unassembled WGS sequence"/>
</dbReference>
<accession>A0AAD6VC91</accession>
<evidence type="ECO:0000256" key="1">
    <source>
        <dbReference type="SAM" id="MobiDB-lite"/>
    </source>
</evidence>
<reference evidence="2" key="1">
    <citation type="submission" date="2023-03" db="EMBL/GenBank/DDBJ databases">
        <title>Massive genome expansion in bonnet fungi (Mycena s.s.) driven by repeated elements and novel gene families across ecological guilds.</title>
        <authorList>
            <consortium name="Lawrence Berkeley National Laboratory"/>
            <person name="Harder C.B."/>
            <person name="Miyauchi S."/>
            <person name="Viragh M."/>
            <person name="Kuo A."/>
            <person name="Thoen E."/>
            <person name="Andreopoulos B."/>
            <person name="Lu D."/>
            <person name="Skrede I."/>
            <person name="Drula E."/>
            <person name="Henrissat B."/>
            <person name="Morin E."/>
            <person name="Kohler A."/>
            <person name="Barry K."/>
            <person name="LaButti K."/>
            <person name="Morin E."/>
            <person name="Salamov A."/>
            <person name="Lipzen A."/>
            <person name="Mereny Z."/>
            <person name="Hegedus B."/>
            <person name="Baldrian P."/>
            <person name="Stursova M."/>
            <person name="Weitz H."/>
            <person name="Taylor A."/>
            <person name="Grigoriev I.V."/>
            <person name="Nagy L.G."/>
            <person name="Martin F."/>
            <person name="Kauserud H."/>
        </authorList>
    </citation>
    <scope>NUCLEOTIDE SEQUENCE</scope>
    <source>
        <strain evidence="2">9144</strain>
    </source>
</reference>
<comment type="caution">
    <text evidence="2">The sequence shown here is derived from an EMBL/GenBank/DDBJ whole genome shotgun (WGS) entry which is preliminary data.</text>
</comment>
<name>A0AAD6VC91_9AGAR</name>
<evidence type="ECO:0000313" key="3">
    <source>
        <dbReference type="Proteomes" id="UP001219525"/>
    </source>
</evidence>
<evidence type="ECO:0000313" key="2">
    <source>
        <dbReference type="EMBL" id="KAJ7203006.1"/>
    </source>
</evidence>
<gene>
    <name evidence="2" type="ORF">GGX14DRAFT_570270</name>
</gene>
<dbReference type="EMBL" id="JARJCW010000052">
    <property type="protein sequence ID" value="KAJ7203006.1"/>
    <property type="molecule type" value="Genomic_DNA"/>
</dbReference>
<dbReference type="AlphaFoldDB" id="A0AAD6VC91"/>
<protein>
    <submittedName>
        <fullName evidence="2">Uncharacterized protein</fullName>
    </submittedName>
</protein>
<organism evidence="2 3">
    <name type="scientific">Mycena pura</name>
    <dbReference type="NCBI Taxonomy" id="153505"/>
    <lineage>
        <taxon>Eukaryota</taxon>
        <taxon>Fungi</taxon>
        <taxon>Dikarya</taxon>
        <taxon>Basidiomycota</taxon>
        <taxon>Agaricomycotina</taxon>
        <taxon>Agaricomycetes</taxon>
        <taxon>Agaricomycetidae</taxon>
        <taxon>Agaricales</taxon>
        <taxon>Marasmiineae</taxon>
        <taxon>Mycenaceae</taxon>
        <taxon>Mycena</taxon>
    </lineage>
</organism>
<sequence>MALLHGSSHGYRRYIGQQQDIPPLYGFHFSLMLNPRLRQIPRPPKLLTNSCRHPATVTRTFKTHTAPLISTIWDRWLTALAHRQPRSCLPPRVACPPPHARASSLCTSRQHAWHRTPPNASCAPHAAHLCVTQDPPPPPVAAARSGDRVAPPTPHPARVLAAQDPRSTRQPAILATSARHHPPATQHRTCITRRPQPVRARRPLAAHAPPPAAARCLMHARALIEARPSSPCRPPPAASFLPPAPTSPRPVPAACRSLLAAHRLRSRFPIFAACYPCQRRRRRPLHAPTSTNRARCPLAAWCAPPAARHARQPRAHGARVMNPQYACSMNPPPLAVRLLSSACSPSAAHLPLFAARCPLLALYVLPTPVRSARKGVTWRLSHRTNA</sequence>
<feature type="region of interest" description="Disordered" evidence="1">
    <location>
        <begin position="137"/>
        <end position="206"/>
    </location>
</feature>